<dbReference type="AlphaFoldDB" id="A0A9E7GNK2"/>
<keyword evidence="2" id="KW-1185">Reference proteome</keyword>
<evidence type="ECO:0000313" key="1">
    <source>
        <dbReference type="EMBL" id="URE15357.1"/>
    </source>
</evidence>
<organism evidence="1 2">
    <name type="scientific">Musa troglodytarum</name>
    <name type="common">fe'i banana</name>
    <dbReference type="NCBI Taxonomy" id="320322"/>
    <lineage>
        <taxon>Eukaryota</taxon>
        <taxon>Viridiplantae</taxon>
        <taxon>Streptophyta</taxon>
        <taxon>Embryophyta</taxon>
        <taxon>Tracheophyta</taxon>
        <taxon>Spermatophyta</taxon>
        <taxon>Magnoliopsida</taxon>
        <taxon>Liliopsida</taxon>
        <taxon>Zingiberales</taxon>
        <taxon>Musaceae</taxon>
        <taxon>Musa</taxon>
    </lineage>
</organism>
<dbReference type="Proteomes" id="UP001055439">
    <property type="component" value="Chromosome 7"/>
</dbReference>
<dbReference type="EMBL" id="CP097509">
    <property type="protein sequence ID" value="URE15357.1"/>
    <property type="molecule type" value="Genomic_DNA"/>
</dbReference>
<gene>
    <name evidence="1" type="ORF">MUK42_35164</name>
</gene>
<evidence type="ECO:0000313" key="2">
    <source>
        <dbReference type="Proteomes" id="UP001055439"/>
    </source>
</evidence>
<protein>
    <submittedName>
        <fullName evidence="1">Uncharacterized protein</fullName>
    </submittedName>
</protein>
<accession>A0A9E7GNK2</accession>
<sequence>MAAMAFSAPIGTARPAAFLGGQCRSEGDSTWFDGNLLHHSLVFASLSSSPLLFLTPKSEPLTFKSQALVPIQAIPRARRDLRYRFSVADWITGQSPTIPPGSVIDAIQVLGFLG</sequence>
<name>A0A9E7GNK2_9LILI</name>
<reference evidence="1" key="1">
    <citation type="submission" date="2022-05" db="EMBL/GenBank/DDBJ databases">
        <title>The Musa troglodytarum L. genome provides insights into the mechanism of non-climacteric behaviour and enrichment of carotenoids.</title>
        <authorList>
            <person name="Wang J."/>
        </authorList>
    </citation>
    <scope>NUCLEOTIDE SEQUENCE</scope>
    <source>
        <tissue evidence="1">Leaf</tissue>
    </source>
</reference>
<proteinExistence type="predicted"/>